<dbReference type="GO" id="GO:0043565">
    <property type="term" value="F:sequence-specific DNA binding"/>
    <property type="evidence" value="ECO:0007669"/>
    <property type="project" value="InterPro"/>
</dbReference>
<reference evidence="5 6" key="1">
    <citation type="journal article" date="2019" name="Nat. Med.">
        <title>A library of human gut bacterial isolates paired with longitudinal multiomics data enables mechanistic microbiome research.</title>
        <authorList>
            <person name="Poyet M."/>
            <person name="Groussin M."/>
            <person name="Gibbons S.M."/>
            <person name="Avila-Pacheco J."/>
            <person name="Jiang X."/>
            <person name="Kearney S.M."/>
            <person name="Perrotta A.R."/>
            <person name="Berdy B."/>
            <person name="Zhao S."/>
            <person name="Lieberman T.D."/>
            <person name="Swanson P.K."/>
            <person name="Smith M."/>
            <person name="Roesemann S."/>
            <person name="Alexander J.E."/>
            <person name="Rich S.A."/>
            <person name="Livny J."/>
            <person name="Vlamakis H."/>
            <person name="Clish C."/>
            <person name="Bullock K."/>
            <person name="Deik A."/>
            <person name="Scott J."/>
            <person name="Pierce K.A."/>
            <person name="Xavier R.J."/>
            <person name="Alm E.J."/>
        </authorList>
    </citation>
    <scope>NUCLEOTIDE SEQUENCE [LARGE SCALE GENOMIC DNA]</scope>
    <source>
        <strain evidence="5 6">BIOML-A73</strain>
    </source>
</reference>
<dbReference type="Gene3D" id="1.10.10.60">
    <property type="entry name" value="Homeodomain-like"/>
    <property type="match status" value="1"/>
</dbReference>
<evidence type="ECO:0000259" key="4">
    <source>
        <dbReference type="PROSITE" id="PS01124"/>
    </source>
</evidence>
<dbReference type="AlphaFoldDB" id="A0A6I0G5C6"/>
<keyword evidence="3" id="KW-0804">Transcription</keyword>
<dbReference type="PANTHER" id="PTHR43280">
    <property type="entry name" value="ARAC-FAMILY TRANSCRIPTIONAL REGULATOR"/>
    <property type="match status" value="1"/>
</dbReference>
<dbReference type="EMBL" id="WCZM01000061">
    <property type="protein sequence ID" value="KAB3561871.1"/>
    <property type="molecule type" value="Genomic_DNA"/>
</dbReference>
<evidence type="ECO:0000313" key="6">
    <source>
        <dbReference type="Proteomes" id="UP000433382"/>
    </source>
</evidence>
<name>A0A6I0G5C6_PHOVU</name>
<sequence>MKYVKKGNLRDIDFQKIFIYNNGEIAFVNNLKDLEKTNQAIQLEIYVVLLLLEGKASVKINETRYELQKNDVMICTPNFIVENMLTSIDFKCCCICLASTYIQKISPMTENVWDIKFLFEKQPVYTLYPEEVTVFCQYYDLVCSKIHLPSPVQTKVIDTLMLAFLYDMQYVLNRMIKVTPRPFTSGEYLFKQFVELLDNSYPKSRRVDYYAEQLHVTPKYLSAVCKNSSGETSSKLIDTYVLKDIEYLLKHTTKSIQEIAWELAFPSLSFFGKYVKQHFGMSPKAYREQALKNKEQSVKAFAASKTGNYELE</sequence>
<accession>A0A6I0G5C6</accession>
<evidence type="ECO:0000313" key="5">
    <source>
        <dbReference type="EMBL" id="KAB3561871.1"/>
    </source>
</evidence>
<keyword evidence="2" id="KW-0238">DNA-binding</keyword>
<dbReference type="InterPro" id="IPR018060">
    <property type="entry name" value="HTH_AraC"/>
</dbReference>
<dbReference type="SUPFAM" id="SSF46689">
    <property type="entry name" value="Homeodomain-like"/>
    <property type="match status" value="1"/>
</dbReference>
<dbReference type="Pfam" id="PF12833">
    <property type="entry name" value="HTH_18"/>
    <property type="match status" value="1"/>
</dbReference>
<evidence type="ECO:0000256" key="2">
    <source>
        <dbReference type="ARBA" id="ARBA00023125"/>
    </source>
</evidence>
<organism evidence="5 6">
    <name type="scientific">Phocaeicola vulgatus</name>
    <name type="common">Bacteroides vulgatus</name>
    <dbReference type="NCBI Taxonomy" id="821"/>
    <lineage>
        <taxon>Bacteria</taxon>
        <taxon>Pseudomonadati</taxon>
        <taxon>Bacteroidota</taxon>
        <taxon>Bacteroidia</taxon>
        <taxon>Bacteroidales</taxon>
        <taxon>Bacteroidaceae</taxon>
        <taxon>Phocaeicola</taxon>
    </lineage>
</organism>
<protein>
    <submittedName>
        <fullName evidence="5">AraC family transcriptional regulator</fullName>
    </submittedName>
</protein>
<feature type="domain" description="HTH araC/xylS-type" evidence="4">
    <location>
        <begin position="191"/>
        <end position="289"/>
    </location>
</feature>
<proteinExistence type="predicted"/>
<dbReference type="SMART" id="SM00342">
    <property type="entry name" value="HTH_ARAC"/>
    <property type="match status" value="1"/>
</dbReference>
<evidence type="ECO:0000256" key="3">
    <source>
        <dbReference type="ARBA" id="ARBA00023163"/>
    </source>
</evidence>
<dbReference type="InterPro" id="IPR009057">
    <property type="entry name" value="Homeodomain-like_sf"/>
</dbReference>
<dbReference type="Proteomes" id="UP000433382">
    <property type="component" value="Unassembled WGS sequence"/>
</dbReference>
<dbReference type="PROSITE" id="PS01124">
    <property type="entry name" value="HTH_ARAC_FAMILY_2"/>
    <property type="match status" value="1"/>
</dbReference>
<evidence type="ECO:0000256" key="1">
    <source>
        <dbReference type="ARBA" id="ARBA00023015"/>
    </source>
</evidence>
<dbReference type="RefSeq" id="WP_008781918.1">
    <property type="nucleotide sequence ID" value="NZ_JAHYOJ010000046.1"/>
</dbReference>
<keyword evidence="1" id="KW-0805">Transcription regulation</keyword>
<dbReference type="GO" id="GO:0003700">
    <property type="term" value="F:DNA-binding transcription factor activity"/>
    <property type="evidence" value="ECO:0007669"/>
    <property type="project" value="InterPro"/>
</dbReference>
<gene>
    <name evidence="5" type="ORF">GAY01_22900</name>
</gene>
<comment type="caution">
    <text evidence="5">The sequence shown here is derived from an EMBL/GenBank/DDBJ whole genome shotgun (WGS) entry which is preliminary data.</text>
</comment>
<dbReference type="PANTHER" id="PTHR43280:SF32">
    <property type="entry name" value="TRANSCRIPTIONAL REGULATORY PROTEIN"/>
    <property type="match status" value="1"/>
</dbReference>